<dbReference type="InterPro" id="IPR045237">
    <property type="entry name" value="COPS7/eIF3m"/>
</dbReference>
<evidence type="ECO:0000313" key="4">
    <source>
        <dbReference type="Proteomes" id="UP001175271"/>
    </source>
</evidence>
<feature type="compositionally biased region" description="Basic and acidic residues" evidence="2">
    <location>
        <begin position="157"/>
        <end position="187"/>
    </location>
</feature>
<dbReference type="Proteomes" id="UP001175271">
    <property type="component" value="Unassembled WGS sequence"/>
</dbReference>
<keyword evidence="1" id="KW-0736">Signalosome</keyword>
<organism evidence="3 4">
    <name type="scientific">Steinernema hermaphroditum</name>
    <dbReference type="NCBI Taxonomy" id="289476"/>
    <lineage>
        <taxon>Eukaryota</taxon>
        <taxon>Metazoa</taxon>
        <taxon>Ecdysozoa</taxon>
        <taxon>Nematoda</taxon>
        <taxon>Chromadorea</taxon>
        <taxon>Rhabditida</taxon>
        <taxon>Tylenchina</taxon>
        <taxon>Panagrolaimomorpha</taxon>
        <taxon>Strongyloidoidea</taxon>
        <taxon>Steinernematidae</taxon>
        <taxon>Steinernema</taxon>
    </lineage>
</organism>
<keyword evidence="4" id="KW-1185">Reference proteome</keyword>
<reference evidence="3" key="1">
    <citation type="submission" date="2023-06" db="EMBL/GenBank/DDBJ databases">
        <title>Genomic analysis of the entomopathogenic nematode Steinernema hermaphroditum.</title>
        <authorList>
            <person name="Schwarz E.M."/>
            <person name="Heppert J.K."/>
            <person name="Baniya A."/>
            <person name="Schwartz H.T."/>
            <person name="Tan C.-H."/>
            <person name="Antoshechkin I."/>
            <person name="Sternberg P.W."/>
            <person name="Goodrich-Blair H."/>
            <person name="Dillman A.R."/>
        </authorList>
    </citation>
    <scope>NUCLEOTIDE SEQUENCE</scope>
    <source>
        <strain evidence="3">PS9179</strain>
        <tissue evidence="3">Whole animal</tissue>
    </source>
</reference>
<proteinExistence type="predicted"/>
<dbReference type="AlphaFoldDB" id="A0AA39IIM2"/>
<sequence length="218" mass="24694">MLPGHSCRSCRESAILSASALPRTTEPSASLFSFSRIPIRHPTMETEADVMKTRQLTLASLASKHRTVPYDVLKKELGVETVREVEDVFVNAKYAGVCNGRLNCREETVEFSDWMTHSVQEAEIGEMTQLLSDWISKCESVHEDLLQQLVASETEFKEQKEREARVQEDIEKTKKKIESGALMRERSPSSSTTSFFGKESKRDNVKRARGAGKPFKRH</sequence>
<comment type="caution">
    <text evidence="3">The sequence shown here is derived from an EMBL/GenBank/DDBJ whole genome shotgun (WGS) entry which is preliminary data.</text>
</comment>
<dbReference type="PANTHER" id="PTHR15350">
    <property type="entry name" value="COP9 SIGNALOSOME COMPLEX SUBUNIT 7/DENDRITIC CELL PROTEIN GA17"/>
    <property type="match status" value="1"/>
</dbReference>
<evidence type="ECO:0000256" key="1">
    <source>
        <dbReference type="ARBA" id="ARBA00022790"/>
    </source>
</evidence>
<name>A0AA39IIM2_9BILA</name>
<evidence type="ECO:0000256" key="2">
    <source>
        <dbReference type="SAM" id="MobiDB-lite"/>
    </source>
</evidence>
<dbReference type="GO" id="GO:0008180">
    <property type="term" value="C:COP9 signalosome"/>
    <property type="evidence" value="ECO:0007669"/>
    <property type="project" value="UniProtKB-KW"/>
</dbReference>
<feature type="compositionally biased region" description="Basic residues" evidence="2">
    <location>
        <begin position="207"/>
        <end position="218"/>
    </location>
</feature>
<protein>
    <recommendedName>
        <fullName evidence="5">PCI domain-containing protein</fullName>
    </recommendedName>
</protein>
<accession>A0AA39IIM2</accession>
<gene>
    <name evidence="3" type="ORF">QR680_008984</name>
</gene>
<dbReference type="PANTHER" id="PTHR15350:SF5">
    <property type="entry name" value="COP9 SIGNALOSOME COMPLEX SUBUNIT 7"/>
    <property type="match status" value="1"/>
</dbReference>
<feature type="region of interest" description="Disordered" evidence="2">
    <location>
        <begin position="157"/>
        <end position="218"/>
    </location>
</feature>
<evidence type="ECO:0008006" key="5">
    <source>
        <dbReference type="Google" id="ProtNLM"/>
    </source>
</evidence>
<dbReference type="EMBL" id="JAUCMV010000001">
    <property type="protein sequence ID" value="KAK0425017.1"/>
    <property type="molecule type" value="Genomic_DNA"/>
</dbReference>
<evidence type="ECO:0000313" key="3">
    <source>
        <dbReference type="EMBL" id="KAK0425017.1"/>
    </source>
</evidence>